<organism evidence="2 3">
    <name type="scientific">Chitinophaga ginsengisegetis</name>
    <dbReference type="NCBI Taxonomy" id="393003"/>
    <lineage>
        <taxon>Bacteria</taxon>
        <taxon>Pseudomonadati</taxon>
        <taxon>Bacteroidota</taxon>
        <taxon>Chitinophagia</taxon>
        <taxon>Chitinophagales</taxon>
        <taxon>Chitinophagaceae</taxon>
        <taxon>Chitinophaga</taxon>
    </lineage>
</organism>
<dbReference type="AlphaFoldDB" id="A0A1T5NAN2"/>
<evidence type="ECO:0000259" key="1">
    <source>
        <dbReference type="SMART" id="SM00746"/>
    </source>
</evidence>
<sequence length="93" mass="9986">MKAYIGLFLITTLAACGGNTSHETSDSSMAATPEEVQYDTSLVANRRDPVCRMPIKAGIYDTAHYQGAVLGFCSSACKDSFLLKPAAYTLVMK</sequence>
<accession>A0A1T5NAN2</accession>
<gene>
    <name evidence="2" type="ORF">SAMN05660461_0935</name>
</gene>
<dbReference type="Pfam" id="PF04945">
    <property type="entry name" value="YHS"/>
    <property type="match status" value="1"/>
</dbReference>
<name>A0A1T5NAN2_9BACT</name>
<dbReference type="STRING" id="393003.SAMN05660461_0935"/>
<keyword evidence="3" id="KW-1185">Reference proteome</keyword>
<dbReference type="InterPro" id="IPR011017">
    <property type="entry name" value="TRASH_dom"/>
</dbReference>
<dbReference type="PROSITE" id="PS51257">
    <property type="entry name" value="PROKAR_LIPOPROTEIN"/>
    <property type="match status" value="1"/>
</dbReference>
<dbReference type="SMART" id="SM00746">
    <property type="entry name" value="TRASH"/>
    <property type="match status" value="1"/>
</dbReference>
<evidence type="ECO:0000313" key="3">
    <source>
        <dbReference type="Proteomes" id="UP000190166"/>
    </source>
</evidence>
<dbReference type="InterPro" id="IPR007029">
    <property type="entry name" value="YHS_dom"/>
</dbReference>
<feature type="domain" description="TRASH" evidence="1">
    <location>
        <begin position="48"/>
        <end position="85"/>
    </location>
</feature>
<proteinExistence type="predicted"/>
<protein>
    <submittedName>
        <fullName evidence="2">YHS domain-containing protein</fullName>
    </submittedName>
</protein>
<dbReference type="RefSeq" id="WP_079468239.1">
    <property type="nucleotide sequence ID" value="NZ_FUZZ01000001.1"/>
</dbReference>
<dbReference type="EMBL" id="FUZZ01000001">
    <property type="protein sequence ID" value="SKC97527.1"/>
    <property type="molecule type" value="Genomic_DNA"/>
</dbReference>
<evidence type="ECO:0000313" key="2">
    <source>
        <dbReference type="EMBL" id="SKC97527.1"/>
    </source>
</evidence>
<dbReference type="Proteomes" id="UP000190166">
    <property type="component" value="Unassembled WGS sequence"/>
</dbReference>
<reference evidence="2 3" key="1">
    <citation type="submission" date="2017-02" db="EMBL/GenBank/DDBJ databases">
        <authorList>
            <person name="Peterson S.W."/>
        </authorList>
    </citation>
    <scope>NUCLEOTIDE SEQUENCE [LARGE SCALE GENOMIC DNA]</scope>
    <source>
        <strain evidence="2 3">DSM 18108</strain>
    </source>
</reference>